<organism evidence="2 3">
    <name type="scientific">Alistipes finegoldii</name>
    <dbReference type="NCBI Taxonomy" id="214856"/>
    <lineage>
        <taxon>Bacteria</taxon>
        <taxon>Pseudomonadati</taxon>
        <taxon>Bacteroidota</taxon>
        <taxon>Bacteroidia</taxon>
        <taxon>Bacteroidales</taxon>
        <taxon>Rikenellaceae</taxon>
        <taxon>Alistipes</taxon>
    </lineage>
</organism>
<reference evidence="2" key="1">
    <citation type="submission" date="2022-01" db="EMBL/GenBank/DDBJ databases">
        <title>Novel bile acid biosynthetic pathways are enriched in the microbiome of centenarians.</title>
        <authorList>
            <person name="Sato Y."/>
            <person name="Atarashi K."/>
            <person name="Plichta R.D."/>
            <person name="Arai Y."/>
            <person name="Sasajima S."/>
            <person name="Kearney M.S."/>
            <person name="Suda W."/>
            <person name="Takeshita K."/>
            <person name="Sasaki T."/>
            <person name="Okamoto S."/>
            <person name="Skelly N.A."/>
            <person name="Okamura Y."/>
            <person name="Vlamakis H."/>
            <person name="Li Y."/>
            <person name="Tanoue T."/>
            <person name="Takei H."/>
            <person name="Nittono H."/>
            <person name="Narushima S."/>
            <person name="Irie J."/>
            <person name="Itoh H."/>
            <person name="Moriya K."/>
            <person name="Sugiura Y."/>
            <person name="Suematsu M."/>
            <person name="Moritoki N."/>
            <person name="Shibata S."/>
            <person name="Littman R.D."/>
            <person name="Fischbach A.M."/>
            <person name="Uwamino Y."/>
            <person name="Inoue T."/>
            <person name="Honda A."/>
            <person name="Hattori M."/>
            <person name="Murai T."/>
            <person name="Xavier J.R."/>
            <person name="Hirose N."/>
            <person name="Honda K."/>
        </authorList>
    </citation>
    <scope>NUCLEOTIDE SEQUENCE</scope>
    <source>
        <strain evidence="2">CE91-St16</strain>
    </source>
</reference>
<proteinExistence type="predicted"/>
<dbReference type="EMBL" id="BQOL01000002">
    <property type="protein sequence ID" value="GKI19910.1"/>
    <property type="molecule type" value="Genomic_DNA"/>
</dbReference>
<comment type="caution">
    <text evidence="2">The sequence shown here is derived from an EMBL/GenBank/DDBJ whole genome shotgun (WGS) entry which is preliminary data.</text>
</comment>
<name>A0AA37KQH3_9BACT</name>
<evidence type="ECO:0000256" key="1">
    <source>
        <dbReference type="SAM" id="MobiDB-lite"/>
    </source>
</evidence>
<accession>A0AA37KQH3</accession>
<gene>
    <name evidence="2" type="ORF">CE91St16_28180</name>
</gene>
<dbReference type="AlphaFoldDB" id="A0AA37KQH3"/>
<evidence type="ECO:0000313" key="3">
    <source>
        <dbReference type="Proteomes" id="UP001055105"/>
    </source>
</evidence>
<dbReference type="Gene3D" id="3.20.20.80">
    <property type="entry name" value="Glycosidases"/>
    <property type="match status" value="1"/>
</dbReference>
<dbReference type="SUPFAM" id="SSF51445">
    <property type="entry name" value="(Trans)glycosidases"/>
    <property type="match status" value="1"/>
</dbReference>
<protein>
    <submittedName>
        <fullName evidence="2">Endo-beta-N-acetylglucosaminidase</fullName>
    </submittedName>
</protein>
<evidence type="ECO:0000313" key="2">
    <source>
        <dbReference type="EMBL" id="GKI19910.1"/>
    </source>
</evidence>
<dbReference type="InterPro" id="IPR017853">
    <property type="entry name" value="GH"/>
</dbReference>
<dbReference type="Proteomes" id="UP001055105">
    <property type="component" value="Unassembled WGS sequence"/>
</dbReference>
<feature type="region of interest" description="Disordered" evidence="1">
    <location>
        <begin position="1"/>
        <end position="21"/>
    </location>
</feature>
<sequence>MTSCQQAEEPIANDPTDQAGPMTRAATLGNFYRVVYVEVNDVNPLNAGEYLLSDGTPFFTHVILFASNIRGDASGNVHNYNNPNNAAILANPSTYIAPLQAKGIKVIMGNLGDHTGAGFANLTAAQIGTYTDDLVAYDNIVDGYDFDDEWAEYGTRGYPYANSTSYSNMIIALAGKTNKSISVFDWGNTGTLSSTAISHLDWGCQGSLNGYGFNSSFAASKYLPLFVNLTSPLSDTAIRSRTTQAKNADARGICFFNLPMSPYRLSSFNAAAQAFGETVTHTGTTYTKDYGN</sequence>